<dbReference type="STRING" id="1860102.ACCAA_1380001"/>
<reference evidence="14 15" key="1">
    <citation type="submission" date="2016-06" db="EMBL/GenBank/DDBJ databases">
        <authorList>
            <person name="Kjaerup R.B."/>
            <person name="Dalgaard T.S."/>
            <person name="Juul-Madsen H.R."/>
        </authorList>
    </citation>
    <scope>NUCLEOTIDE SEQUENCE [LARGE SCALE GENOMIC DNA]</scope>
    <source>
        <strain evidence="14">3</strain>
    </source>
</reference>
<feature type="domain" description="CBM20" evidence="13">
    <location>
        <begin position="492"/>
        <end position="602"/>
    </location>
</feature>
<dbReference type="SUPFAM" id="SSF51445">
    <property type="entry name" value="(Trans)glycosidases"/>
    <property type="match status" value="1"/>
</dbReference>
<dbReference type="PANTHER" id="PTHR43447">
    <property type="entry name" value="ALPHA-AMYLASE"/>
    <property type="match status" value="1"/>
</dbReference>
<name>A0A1A8XGW4_9PROT</name>
<dbReference type="GO" id="GO:0046872">
    <property type="term" value="F:metal ion binding"/>
    <property type="evidence" value="ECO:0007669"/>
    <property type="project" value="UniProtKB-KW"/>
</dbReference>
<dbReference type="SMART" id="SM00632">
    <property type="entry name" value="Aamy_C"/>
    <property type="match status" value="1"/>
</dbReference>
<dbReference type="SMART" id="SM00642">
    <property type="entry name" value="Aamy"/>
    <property type="match status" value="1"/>
</dbReference>
<evidence type="ECO:0000313" key="15">
    <source>
        <dbReference type="Proteomes" id="UP000199169"/>
    </source>
</evidence>
<comment type="similarity">
    <text evidence="3 11">Belongs to the glycosyl hydrolase 13 family.</text>
</comment>
<dbReference type="Gene3D" id="2.60.40.1180">
    <property type="entry name" value="Golgi alpha-mannosidase II"/>
    <property type="match status" value="1"/>
</dbReference>
<evidence type="ECO:0000256" key="6">
    <source>
        <dbReference type="ARBA" id="ARBA00022723"/>
    </source>
</evidence>
<evidence type="ECO:0000256" key="7">
    <source>
        <dbReference type="ARBA" id="ARBA00022801"/>
    </source>
</evidence>
<organism evidence="14 15">
    <name type="scientific">Candidatus Accumulibacter aalborgensis</name>
    <dbReference type="NCBI Taxonomy" id="1860102"/>
    <lineage>
        <taxon>Bacteria</taxon>
        <taxon>Pseudomonadati</taxon>
        <taxon>Pseudomonadota</taxon>
        <taxon>Betaproteobacteria</taxon>
        <taxon>Candidatus Accumulibacter</taxon>
    </lineage>
</organism>
<dbReference type="Gene3D" id="3.20.20.80">
    <property type="entry name" value="Glycosidases"/>
    <property type="match status" value="1"/>
</dbReference>
<dbReference type="SUPFAM" id="SSF51011">
    <property type="entry name" value="Glycosyl hydrolase domain"/>
    <property type="match status" value="1"/>
</dbReference>
<evidence type="ECO:0000256" key="11">
    <source>
        <dbReference type="RuleBase" id="RU003615"/>
    </source>
</evidence>
<evidence type="ECO:0000256" key="8">
    <source>
        <dbReference type="ARBA" id="ARBA00022837"/>
    </source>
</evidence>
<keyword evidence="9 12" id="KW-0119">Carbohydrate metabolism</keyword>
<dbReference type="Pfam" id="PF00686">
    <property type="entry name" value="CBM_20"/>
    <property type="match status" value="1"/>
</dbReference>
<gene>
    <name evidence="14" type="primary">aml</name>
    <name evidence="14" type="ORF">ACCAA_1380001</name>
</gene>
<dbReference type="InterPro" id="IPR013780">
    <property type="entry name" value="Glyco_hydro_b"/>
</dbReference>
<dbReference type="InterPro" id="IPR002044">
    <property type="entry name" value="CBM20"/>
</dbReference>
<keyword evidence="6" id="KW-0479">Metal-binding</keyword>
<dbReference type="AlphaFoldDB" id="A0A1A8XGW4"/>
<evidence type="ECO:0000256" key="3">
    <source>
        <dbReference type="ARBA" id="ARBA00008061"/>
    </source>
</evidence>
<evidence type="ECO:0000256" key="2">
    <source>
        <dbReference type="ARBA" id="ARBA00001913"/>
    </source>
</evidence>
<dbReference type="EMBL" id="FLQX01000044">
    <property type="protein sequence ID" value="SBT04419.1"/>
    <property type="molecule type" value="Genomic_DNA"/>
</dbReference>
<dbReference type="Proteomes" id="UP000199169">
    <property type="component" value="Unassembled WGS sequence"/>
</dbReference>
<dbReference type="PRINTS" id="PR00110">
    <property type="entry name" value="ALPHAAMYLASE"/>
</dbReference>
<dbReference type="Pfam" id="PF02806">
    <property type="entry name" value="Alpha-amylase_C"/>
    <property type="match status" value="1"/>
</dbReference>
<evidence type="ECO:0000313" key="14">
    <source>
        <dbReference type="EMBL" id="SBT04419.1"/>
    </source>
</evidence>
<evidence type="ECO:0000259" key="13">
    <source>
        <dbReference type="PROSITE" id="PS51166"/>
    </source>
</evidence>
<dbReference type="InterPro" id="IPR017853">
    <property type="entry name" value="GH"/>
</dbReference>
<dbReference type="InterPro" id="IPR006048">
    <property type="entry name" value="A-amylase/branching_C"/>
</dbReference>
<keyword evidence="8" id="KW-0106">Calcium</keyword>
<evidence type="ECO:0000256" key="1">
    <source>
        <dbReference type="ARBA" id="ARBA00000548"/>
    </source>
</evidence>
<accession>A0A1A8XGW4</accession>
<dbReference type="GO" id="GO:2001070">
    <property type="term" value="F:starch binding"/>
    <property type="evidence" value="ECO:0007669"/>
    <property type="project" value="InterPro"/>
</dbReference>
<keyword evidence="15" id="KW-1185">Reference proteome</keyword>
<dbReference type="RefSeq" id="WP_186406011.1">
    <property type="nucleotide sequence ID" value="NZ_FLQX01000044.1"/>
</dbReference>
<dbReference type="GO" id="GO:0004556">
    <property type="term" value="F:alpha-amylase activity"/>
    <property type="evidence" value="ECO:0007669"/>
    <property type="project" value="UniProtKB-UniRule"/>
</dbReference>
<dbReference type="InterPro" id="IPR013784">
    <property type="entry name" value="Carb-bd-like_fold"/>
</dbReference>
<dbReference type="InterPro" id="IPR006047">
    <property type="entry name" value="GH13_cat_dom"/>
</dbReference>
<evidence type="ECO:0000256" key="10">
    <source>
        <dbReference type="ARBA" id="ARBA00023295"/>
    </source>
</evidence>
<keyword evidence="7 12" id="KW-0378">Hydrolase</keyword>
<dbReference type="PROSITE" id="PS51166">
    <property type="entry name" value="CBM20"/>
    <property type="match status" value="1"/>
</dbReference>
<evidence type="ECO:0000256" key="12">
    <source>
        <dbReference type="RuleBase" id="RU361134"/>
    </source>
</evidence>
<comment type="cofactor">
    <cofactor evidence="2">
        <name>Ca(2+)</name>
        <dbReference type="ChEBI" id="CHEBI:29108"/>
    </cofactor>
</comment>
<dbReference type="InterPro" id="IPR013783">
    <property type="entry name" value="Ig-like_fold"/>
</dbReference>
<evidence type="ECO:0000256" key="9">
    <source>
        <dbReference type="ARBA" id="ARBA00023277"/>
    </source>
</evidence>
<proteinExistence type="inferred from homology"/>
<sequence length="602" mass="64069">MALASAAQAATFNPPDTSVQMFQWSWNDIATECTAWLGPQGYGAVQISPPGASKNADSWWGVYQPVNYRHLSSRMGTPAQLQHMIDTCHAAGVRVYADIVVNQMADGAGTATDGSTWNAATLSYPHFSARDFHDRCTIVGQDYESAAGRSKVMNCRLEGMPDLATESAYVQGQVATYMRALLDMGVDGFRIDAAKHMPATALLSIMNAVRSTNPLTRAGEPIWVTQEIIPDGGVTRSDYFPVGTVNEFQFASAMRAVFRGEGGKRLSSIPSIMGTWGHWGGSWGFVPPQYATIFVNNWDTERNGSSLNASNYTGASNDTQGSKRYDLANIFMLAQGYGEAQLHSGFRFRNTNDDRPTASPYAAGVPQINVDWDFVHRWSDIANMVRFRSATNGHAQTNWLVGQNDDQIAFNRGNVGFVALNNSRSSWTQTFATGLPAGTYCNVIQGTLDTSGGACSGGTVAVEAGGNASVTVAANDGGSSVPAVAIYTGQKVAGGGSCAVTFSIANAATRFGQNVYVVGNETRLGNWTPAAGFALAIDGSGANVPWSGTVKLPGSTAVQYKYVKWDGSTALWESNQTTASGNREFTSCAAGAQTRADGNFKP</sequence>
<dbReference type="SMART" id="SM01065">
    <property type="entry name" value="CBM_2"/>
    <property type="match status" value="1"/>
</dbReference>
<protein>
    <recommendedName>
        <fullName evidence="5 12">Alpha-amylase</fullName>
        <ecNumber evidence="4 12">3.2.1.1</ecNumber>
    </recommendedName>
</protein>
<dbReference type="InterPro" id="IPR031319">
    <property type="entry name" value="A-amylase_C"/>
</dbReference>
<dbReference type="InterPro" id="IPR006046">
    <property type="entry name" value="Alpha_amylase"/>
</dbReference>
<dbReference type="CDD" id="cd11317">
    <property type="entry name" value="AmyAc_bac_euk_AmyA"/>
    <property type="match status" value="1"/>
</dbReference>
<evidence type="ECO:0000256" key="5">
    <source>
        <dbReference type="ARBA" id="ARBA00017303"/>
    </source>
</evidence>
<dbReference type="Pfam" id="PF00128">
    <property type="entry name" value="Alpha-amylase"/>
    <property type="match status" value="1"/>
</dbReference>
<dbReference type="SUPFAM" id="SSF49452">
    <property type="entry name" value="Starch-binding domain-like"/>
    <property type="match status" value="1"/>
</dbReference>
<dbReference type="EC" id="3.2.1.1" evidence="4 12"/>
<evidence type="ECO:0000256" key="4">
    <source>
        <dbReference type="ARBA" id="ARBA00012595"/>
    </source>
</evidence>
<comment type="catalytic activity">
    <reaction evidence="1 12">
        <text>Endohydrolysis of (1-&gt;4)-alpha-D-glucosidic linkages in polysaccharides containing three or more (1-&gt;4)-alpha-linked D-glucose units.</text>
        <dbReference type="EC" id="3.2.1.1"/>
    </reaction>
</comment>
<keyword evidence="10 12" id="KW-0326">Glycosidase</keyword>
<dbReference type="GO" id="GO:0005975">
    <property type="term" value="P:carbohydrate metabolic process"/>
    <property type="evidence" value="ECO:0007669"/>
    <property type="project" value="InterPro"/>
</dbReference>
<dbReference type="Gene3D" id="2.60.40.10">
    <property type="entry name" value="Immunoglobulins"/>
    <property type="match status" value="1"/>
</dbReference>